<feature type="region of interest" description="Disordered" evidence="1">
    <location>
        <begin position="1"/>
        <end position="42"/>
    </location>
</feature>
<keyword evidence="3" id="KW-1185">Reference proteome</keyword>
<proteinExistence type="predicted"/>
<gene>
    <name evidence="2" type="ORF">NliqN6_0135</name>
</gene>
<dbReference type="AlphaFoldDB" id="A0A8H3TMZ1"/>
<dbReference type="EMBL" id="BLZA01000002">
    <property type="protein sequence ID" value="GHJ83733.1"/>
    <property type="molecule type" value="Genomic_DNA"/>
</dbReference>
<feature type="region of interest" description="Disordered" evidence="1">
    <location>
        <begin position="268"/>
        <end position="317"/>
    </location>
</feature>
<evidence type="ECO:0000256" key="1">
    <source>
        <dbReference type="SAM" id="MobiDB-lite"/>
    </source>
</evidence>
<protein>
    <submittedName>
        <fullName evidence="2">Uncharacterized protein</fullName>
    </submittedName>
</protein>
<sequence>MLDVGPENVKRRSRDVKGLSPLPQIAPEFSEEKQEGEPKGHSPAIVVSAEKPKHMLEPTAPLKLHRWSDFQRLAHEELDKSKATWQDTIVSIEDLNDFRPPKTIPGLRAMLRNSIELHQPLCELSPGTQVIRRETFLAGQAGKAPKPLSEAPRGLEKRLSALPTKYMLADTVTSSSSGSPTDNNKAQQRLSVSEAFAKFAVPADPVASVPTGTIRSLIPKGINVSMATATSGEPSLKKASGTRQRVSSTVRREKMGWARRKDITVLSPLGTHRIAKRASRTGVQDADKENAAQASRKTKRSSGHKPLRNPSHRVLRV</sequence>
<dbReference type="OrthoDB" id="2563277at2759"/>
<feature type="region of interest" description="Disordered" evidence="1">
    <location>
        <begin position="229"/>
        <end position="248"/>
    </location>
</feature>
<name>A0A8H3TMZ1_9TREE</name>
<comment type="caution">
    <text evidence="2">The sequence shown here is derived from an EMBL/GenBank/DDBJ whole genome shotgun (WGS) entry which is preliminary data.</text>
</comment>
<reference evidence="2" key="1">
    <citation type="submission" date="2020-07" db="EMBL/GenBank/DDBJ databases">
        <title>Draft Genome Sequence of a Deep-Sea Yeast, Naganishia (Cryptococcus) liquefaciens strain N6.</title>
        <authorList>
            <person name="Han Y.W."/>
            <person name="Kajitani R."/>
            <person name="Morimoto H."/>
            <person name="Parhat M."/>
            <person name="Tsubouchi H."/>
            <person name="Bakenova O."/>
            <person name="Ogata M."/>
            <person name="Argunhan B."/>
            <person name="Aoki R."/>
            <person name="Kajiwara S."/>
            <person name="Itoh T."/>
            <person name="Iwasaki H."/>
        </authorList>
    </citation>
    <scope>NUCLEOTIDE SEQUENCE</scope>
    <source>
        <strain evidence="2">N6</strain>
    </source>
</reference>
<organism evidence="2 3">
    <name type="scientific">Naganishia liquefaciens</name>
    <dbReference type="NCBI Taxonomy" id="104408"/>
    <lineage>
        <taxon>Eukaryota</taxon>
        <taxon>Fungi</taxon>
        <taxon>Dikarya</taxon>
        <taxon>Basidiomycota</taxon>
        <taxon>Agaricomycotina</taxon>
        <taxon>Tremellomycetes</taxon>
        <taxon>Filobasidiales</taxon>
        <taxon>Filobasidiaceae</taxon>
        <taxon>Naganishia</taxon>
    </lineage>
</organism>
<evidence type="ECO:0000313" key="2">
    <source>
        <dbReference type="EMBL" id="GHJ83733.1"/>
    </source>
</evidence>
<feature type="compositionally biased region" description="Basic residues" evidence="1">
    <location>
        <begin position="296"/>
        <end position="317"/>
    </location>
</feature>
<accession>A0A8H3TMZ1</accession>
<evidence type="ECO:0000313" key="3">
    <source>
        <dbReference type="Proteomes" id="UP000620104"/>
    </source>
</evidence>
<dbReference type="Proteomes" id="UP000620104">
    <property type="component" value="Unassembled WGS sequence"/>
</dbReference>
<feature type="compositionally biased region" description="Basic and acidic residues" evidence="1">
    <location>
        <begin position="30"/>
        <end position="40"/>
    </location>
</feature>